<dbReference type="KEGG" id="mcak:MCCS_18610"/>
<proteinExistence type="predicted"/>
<gene>
    <name evidence="1" type="ORF">MCCS_18610</name>
</gene>
<reference evidence="1 2" key="1">
    <citation type="journal article" date="2017" name="Int. J. Syst. Evol. Microbiol.">
        <title>Macrococcus canis sp. nov., a skin bacterium associated with infections in dogs.</title>
        <authorList>
            <person name="Gobeli Brawand S."/>
            <person name="Cotting K."/>
            <person name="Gomez-Sanz E."/>
            <person name="Collaud A."/>
            <person name="Thomann A."/>
            <person name="Brodard I."/>
            <person name="Rodriguez-Campos S."/>
            <person name="Strauss C."/>
            <person name="Perreten V."/>
        </authorList>
    </citation>
    <scope>NUCLEOTIDE SEQUENCE [LARGE SCALE GENOMIC DNA]</scope>
    <source>
        <strain evidence="1 2">KM45013</strain>
    </source>
</reference>
<organism evidence="1 2">
    <name type="scientific">Macrococcoides canis</name>
    <dbReference type="NCBI Taxonomy" id="1855823"/>
    <lineage>
        <taxon>Bacteria</taxon>
        <taxon>Bacillati</taxon>
        <taxon>Bacillota</taxon>
        <taxon>Bacilli</taxon>
        <taxon>Bacillales</taxon>
        <taxon>Staphylococcaceae</taxon>
        <taxon>Macrococcoides</taxon>
    </lineage>
</organism>
<dbReference type="AlphaFoldDB" id="A0A1W7AED1"/>
<evidence type="ECO:0000313" key="2">
    <source>
        <dbReference type="Proteomes" id="UP000194154"/>
    </source>
</evidence>
<keyword evidence="2" id="KW-1185">Reference proteome</keyword>
<protein>
    <submittedName>
        <fullName evidence="1">Uncharacterized protein</fullName>
    </submittedName>
</protein>
<name>A0A1W7AED1_9STAP</name>
<dbReference type="Proteomes" id="UP000194154">
    <property type="component" value="Chromosome"/>
</dbReference>
<accession>A0A1W7AED1</accession>
<dbReference type="EMBL" id="CP021059">
    <property type="protein sequence ID" value="ARQ07490.1"/>
    <property type="molecule type" value="Genomic_DNA"/>
</dbReference>
<evidence type="ECO:0000313" key="1">
    <source>
        <dbReference type="EMBL" id="ARQ07490.1"/>
    </source>
</evidence>
<sequence length="36" mass="4217">MQIINNPKRLEILNILFSEGKSLKVKFQEIMNVISQ</sequence>